<dbReference type="SUPFAM" id="SSF52317">
    <property type="entry name" value="Class I glutamine amidotransferase-like"/>
    <property type="match status" value="1"/>
</dbReference>
<dbReference type="GO" id="GO:0000162">
    <property type="term" value="P:L-tryptophan biosynthetic process"/>
    <property type="evidence" value="ECO:0007669"/>
    <property type="project" value="TreeGrafter"/>
</dbReference>
<dbReference type="Gene3D" id="3.40.50.880">
    <property type="match status" value="1"/>
</dbReference>
<dbReference type="EMBL" id="BAVR01000060">
    <property type="protein sequence ID" value="GAE90225.1"/>
    <property type="molecule type" value="Genomic_DNA"/>
</dbReference>
<dbReference type="Proteomes" id="UP000019109">
    <property type="component" value="Unassembled WGS sequence"/>
</dbReference>
<dbReference type="GO" id="GO:0004049">
    <property type="term" value="F:anthranilate synthase activity"/>
    <property type="evidence" value="ECO:0007669"/>
    <property type="project" value="TreeGrafter"/>
</dbReference>
<dbReference type="InterPro" id="IPR029062">
    <property type="entry name" value="Class_I_gatase-like"/>
</dbReference>
<dbReference type="AlphaFoldDB" id="W4V9X1"/>
<keyword evidence="4" id="KW-1185">Reference proteome</keyword>
<dbReference type="PANTHER" id="PTHR43418">
    <property type="entry name" value="MULTIFUNCTIONAL TRYPTOPHAN BIOSYNTHESIS PROTEIN-RELATED"/>
    <property type="match status" value="1"/>
</dbReference>
<dbReference type="STRING" id="1294263.JCM21531_3816"/>
<dbReference type="InterPro" id="IPR050472">
    <property type="entry name" value="Anth_synth/Amidotransfase"/>
</dbReference>
<dbReference type="InterPro" id="IPR017926">
    <property type="entry name" value="GATASE"/>
</dbReference>
<dbReference type="GO" id="GO:0005829">
    <property type="term" value="C:cytosol"/>
    <property type="evidence" value="ECO:0007669"/>
    <property type="project" value="TreeGrafter"/>
</dbReference>
<sequence>MEKIEEMNPTHIIISPGPGFPKDAGICIEAIRKFGKYIPILGVCLGHQAIGEAFGGKVVHANELMHGKASEVEIDRECLIFRNLPEKIRVGRYHSLMVQKVGLPECLKITAITPEGEIMGVMHKSYPVFGIQFHPESILTPEGKAILRNFIDIKRVAV</sequence>
<protein>
    <submittedName>
        <fullName evidence="3">Anthranilate synthase</fullName>
    </submittedName>
</protein>
<reference evidence="3" key="1">
    <citation type="journal article" date="2014" name="Genome Announc.">
        <title>Draft Genome Sequence of Clostridium straminisolvens Strain JCM 21531T, Isolated from a Cellulose-Degrading Bacterial Community.</title>
        <authorList>
            <person name="Yuki M."/>
            <person name="Oshima K."/>
            <person name="Suda W."/>
            <person name="Sakamoto M."/>
            <person name="Kitamura K."/>
            <person name="Iida T."/>
            <person name="Hattori M."/>
            <person name="Ohkuma M."/>
        </authorList>
    </citation>
    <scope>NUCLEOTIDE SEQUENCE [LARGE SCALE GENOMIC DNA]</scope>
    <source>
        <strain evidence="3">JCM 21531</strain>
    </source>
</reference>
<evidence type="ECO:0000259" key="2">
    <source>
        <dbReference type="Pfam" id="PF00117"/>
    </source>
</evidence>
<dbReference type="PRINTS" id="PR00099">
    <property type="entry name" value="CPSGATASE"/>
</dbReference>
<evidence type="ECO:0000313" key="4">
    <source>
        <dbReference type="Proteomes" id="UP000019109"/>
    </source>
</evidence>
<evidence type="ECO:0000256" key="1">
    <source>
        <dbReference type="ARBA" id="ARBA00022962"/>
    </source>
</evidence>
<dbReference type="InterPro" id="IPR006221">
    <property type="entry name" value="TrpG/PapA_dom"/>
</dbReference>
<dbReference type="NCBIfam" id="TIGR00566">
    <property type="entry name" value="trpG_papA"/>
    <property type="match status" value="1"/>
</dbReference>
<keyword evidence="1" id="KW-0315">Glutamine amidotransferase</keyword>
<name>W4V9X1_9FIRM</name>
<comment type="caution">
    <text evidence="3">The sequence shown here is derived from an EMBL/GenBank/DDBJ whole genome shotgun (WGS) entry which is preliminary data.</text>
</comment>
<dbReference type="Pfam" id="PF00117">
    <property type="entry name" value="GATase"/>
    <property type="match status" value="1"/>
</dbReference>
<organism evidence="3 4">
    <name type="scientific">Acetivibrio straminisolvens JCM 21531</name>
    <dbReference type="NCBI Taxonomy" id="1294263"/>
    <lineage>
        <taxon>Bacteria</taxon>
        <taxon>Bacillati</taxon>
        <taxon>Bacillota</taxon>
        <taxon>Clostridia</taxon>
        <taxon>Eubacteriales</taxon>
        <taxon>Oscillospiraceae</taxon>
        <taxon>Acetivibrio</taxon>
    </lineage>
</organism>
<dbReference type="PRINTS" id="PR00097">
    <property type="entry name" value="ANTSNTHASEII"/>
</dbReference>
<evidence type="ECO:0000313" key="3">
    <source>
        <dbReference type="EMBL" id="GAE90225.1"/>
    </source>
</evidence>
<dbReference type="FunFam" id="3.40.50.880:FF:000003">
    <property type="entry name" value="Anthranilate synthase component II"/>
    <property type="match status" value="1"/>
</dbReference>
<dbReference type="PANTHER" id="PTHR43418:SF4">
    <property type="entry name" value="MULTIFUNCTIONAL TRYPTOPHAN BIOSYNTHESIS PROTEIN"/>
    <property type="match status" value="1"/>
</dbReference>
<proteinExistence type="predicted"/>
<dbReference type="CDD" id="cd01743">
    <property type="entry name" value="GATase1_Anthranilate_Synthase"/>
    <property type="match status" value="1"/>
</dbReference>
<accession>W4V9X1</accession>
<feature type="domain" description="Glutamine amidotransferase" evidence="2">
    <location>
        <begin position="4"/>
        <end position="151"/>
    </location>
</feature>
<gene>
    <name evidence="3" type="ORF">JCM21531_3816</name>
</gene>
<dbReference type="PROSITE" id="PS51273">
    <property type="entry name" value="GATASE_TYPE_1"/>
    <property type="match status" value="1"/>
</dbReference>
<dbReference type="PRINTS" id="PR00096">
    <property type="entry name" value="GATASE"/>
</dbReference>